<feature type="transmembrane region" description="Helical" evidence="17">
    <location>
        <begin position="675"/>
        <end position="699"/>
    </location>
</feature>
<dbReference type="InterPro" id="IPR030389">
    <property type="entry name" value="G_FEOB_dom"/>
</dbReference>
<evidence type="ECO:0000256" key="14">
    <source>
        <dbReference type="NCBIfam" id="TIGR00437"/>
    </source>
</evidence>
<sequence length="718" mass="79332">MNYKIALAGNPNSGKTTLFNALTGSNQRVGNWPGVTVDKKQGNLKGHKDIVIEDLPGIYSLSPYTLEEVVSRQYLVGEKPDLIINLVDASNLVRNLYLTSQLMELNIPVVIALNMMDVVESKGDKIDVDAFSKLLGCPVVKTVASRQKGVDDLIKTVIKEKDRKNKPIKLKYNDDVENALSEIEQKYTTNLDNDLSRYYAIKLFENDEETLKHLSMSSNDLAEIDKMRDKIEQQEEDDAESIITSERYEKLEEISSEILVKAKPKLSTTDKIDKIVTSRLWGLPIFALVMFLVYFLAVFEKSPGTLGTDAVNGFFEESLIPWVQAGMEAANIHPVLTGLVTDGALAGVGAVLGFLPQMMVLFALLSILEDIGYMARVAFIMDRLFRRFGLSGKSFIPAMVATGCGVPGIQASRTIESDRDRKITIMTSTFMPCSAKLPVIALIVGAFFKEHAALVSFSFYMIGIASIVVSGIILKKFKELQADPAPFIMELPPYHAPRAKSVLTDVYNKSKAYVKRAGTIIFLSTIVIWLLSNFDFRLNLVEAETETSILARIGSAIAIIFRPIGFDSWQATVATITGFVAKENVVATMGVVLGLGAEVTEESQELLMAFNHALATPVAGYSFLLFNMLCMPCFAAVGAIKTEMADNKWTAIAIGYEMGYAYVVSLIFYNLANYIAYGIFNIWTVVALIALVGFIYLLVRKPDSEKKEINYETSKVKA</sequence>
<feature type="binding site" evidence="15">
    <location>
        <begin position="114"/>
        <end position="117"/>
    </location>
    <ligand>
        <name>GTP</name>
        <dbReference type="ChEBI" id="CHEBI:37565"/>
        <label>1</label>
    </ligand>
</feature>
<dbReference type="GO" id="GO:0005886">
    <property type="term" value="C:plasma membrane"/>
    <property type="evidence" value="ECO:0007669"/>
    <property type="project" value="UniProtKB-SubCell"/>
</dbReference>
<dbReference type="PROSITE" id="PS51711">
    <property type="entry name" value="G_FEOB"/>
    <property type="match status" value="1"/>
</dbReference>
<feature type="transmembrane region" description="Helical" evidence="17">
    <location>
        <begin position="454"/>
        <end position="474"/>
    </location>
</feature>
<keyword evidence="5 17" id="KW-0410">Iron transport</keyword>
<feature type="binding site" evidence="16">
    <location>
        <position position="23"/>
    </location>
    <ligand>
        <name>Mg(2+)</name>
        <dbReference type="ChEBI" id="CHEBI:18420"/>
        <label>2</label>
    </ligand>
</feature>
<evidence type="ECO:0000256" key="7">
    <source>
        <dbReference type="ARBA" id="ARBA00022692"/>
    </source>
</evidence>
<dbReference type="InterPro" id="IPR011642">
    <property type="entry name" value="Gate_dom"/>
</dbReference>
<dbReference type="Gene3D" id="3.40.50.300">
    <property type="entry name" value="P-loop containing nucleotide triphosphate hydrolases"/>
    <property type="match status" value="1"/>
</dbReference>
<dbReference type="FunFam" id="3.40.50.300:FF:000426">
    <property type="entry name" value="Ferrous iron transport protein B"/>
    <property type="match status" value="1"/>
</dbReference>
<feature type="transmembrane region" description="Helical" evidence="17">
    <location>
        <begin position="649"/>
        <end position="669"/>
    </location>
</feature>
<evidence type="ECO:0000256" key="5">
    <source>
        <dbReference type="ARBA" id="ARBA00022496"/>
    </source>
</evidence>
<keyword evidence="7 17" id="KW-0812">Transmembrane</keyword>
<dbReference type="SUPFAM" id="SSF52540">
    <property type="entry name" value="P-loop containing nucleoside triphosphate hydrolases"/>
    <property type="match status" value="1"/>
</dbReference>
<dbReference type="InterPro" id="IPR011640">
    <property type="entry name" value="Fe2_transport_prot_B_C"/>
</dbReference>
<dbReference type="GO" id="GO:0046872">
    <property type="term" value="F:metal ion binding"/>
    <property type="evidence" value="ECO:0007669"/>
    <property type="project" value="UniProtKB-KW"/>
</dbReference>
<dbReference type="RefSeq" id="WP_004833872.1">
    <property type="nucleotide sequence ID" value="NZ_AEXM01000004.1"/>
</dbReference>
<evidence type="ECO:0000256" key="3">
    <source>
        <dbReference type="ARBA" id="ARBA00022448"/>
    </source>
</evidence>
<dbReference type="NCBIfam" id="TIGR00231">
    <property type="entry name" value="small_GTP"/>
    <property type="match status" value="1"/>
</dbReference>
<evidence type="ECO:0000256" key="11">
    <source>
        <dbReference type="ARBA" id="ARBA00023065"/>
    </source>
</evidence>
<feature type="binding site" evidence="16">
    <location>
        <position position="21"/>
    </location>
    <ligand>
        <name>Mg(2+)</name>
        <dbReference type="ChEBI" id="CHEBI:18420"/>
        <label>2</label>
    </ligand>
</feature>
<evidence type="ECO:0000256" key="12">
    <source>
        <dbReference type="ARBA" id="ARBA00023134"/>
    </source>
</evidence>
<dbReference type="CDD" id="cd01879">
    <property type="entry name" value="FeoB"/>
    <property type="match status" value="1"/>
</dbReference>
<evidence type="ECO:0000256" key="13">
    <source>
        <dbReference type="ARBA" id="ARBA00023136"/>
    </source>
</evidence>
<name>F0GTI9_9FIRM</name>
<comment type="caution">
    <text evidence="19">The sequence shown here is derived from an EMBL/GenBank/DDBJ whole genome shotgun (WGS) entry which is preliminary data.</text>
</comment>
<keyword evidence="8 15" id="KW-0547">Nucleotide-binding</keyword>
<keyword evidence="16" id="KW-0479">Metal-binding</keyword>
<dbReference type="GO" id="GO:0005525">
    <property type="term" value="F:GTP binding"/>
    <property type="evidence" value="ECO:0007669"/>
    <property type="project" value="UniProtKB-KW"/>
</dbReference>
<comment type="subcellular location">
    <subcellularLocation>
        <location evidence="2">Cell inner membrane</location>
        <topology evidence="2">Multi-pass membrane protein</topology>
    </subcellularLocation>
    <subcellularLocation>
        <location evidence="17">Cell membrane</location>
        <topology evidence="17">Multi-pass membrane protein</topology>
    </subcellularLocation>
</comment>
<proteinExistence type="inferred from homology"/>
<feature type="domain" description="FeoB-type G" evidence="18">
    <location>
        <begin position="2"/>
        <end position="163"/>
    </location>
</feature>
<dbReference type="Proteomes" id="UP000005286">
    <property type="component" value="Unassembled WGS sequence"/>
</dbReference>
<feature type="transmembrane region" description="Helical" evidence="17">
    <location>
        <begin position="423"/>
        <end position="448"/>
    </location>
</feature>
<keyword evidence="3 17" id="KW-0813">Transport</keyword>
<dbReference type="InterPro" id="IPR006073">
    <property type="entry name" value="GTP-bd"/>
</dbReference>
<evidence type="ECO:0000256" key="17">
    <source>
        <dbReference type="RuleBase" id="RU362098"/>
    </source>
</evidence>
<dbReference type="Pfam" id="PF07664">
    <property type="entry name" value="FeoB_C"/>
    <property type="match status" value="1"/>
</dbReference>
<evidence type="ECO:0000313" key="20">
    <source>
        <dbReference type="Proteomes" id="UP000005286"/>
    </source>
</evidence>
<keyword evidence="9 17" id="KW-1133">Transmembrane helix</keyword>
<evidence type="ECO:0000256" key="9">
    <source>
        <dbReference type="ARBA" id="ARBA00022989"/>
    </source>
</evidence>
<dbReference type="EMBL" id="AEXM01000004">
    <property type="protein sequence ID" value="EGC82860.1"/>
    <property type="molecule type" value="Genomic_DNA"/>
</dbReference>
<reference evidence="19 20" key="1">
    <citation type="submission" date="2011-01" db="EMBL/GenBank/DDBJ databases">
        <authorList>
            <person name="Durkin A.S."/>
            <person name="Madupu R."/>
            <person name="Torralba M."/>
            <person name="Gillis M."/>
            <person name="Methe B."/>
            <person name="Sutton G."/>
            <person name="Nelson K.E."/>
        </authorList>
    </citation>
    <scope>NUCLEOTIDE SEQUENCE [LARGE SCALE GENOMIC DNA]</scope>
    <source>
        <strain evidence="19 20">ACS-065-V-Col13</strain>
    </source>
</reference>
<feature type="transmembrane region" description="Helical" evidence="17">
    <location>
        <begin position="280"/>
        <end position="299"/>
    </location>
</feature>
<dbReference type="Gene3D" id="1.10.287.1770">
    <property type="match status" value="1"/>
</dbReference>
<evidence type="ECO:0000256" key="15">
    <source>
        <dbReference type="PIRSR" id="PIRSR603373-1"/>
    </source>
</evidence>
<dbReference type="InterPro" id="IPR005225">
    <property type="entry name" value="Small_GTP-bd"/>
</dbReference>
<dbReference type="PATRIC" id="fig|879305.3.peg.120"/>
<dbReference type="PANTHER" id="PTHR43185">
    <property type="entry name" value="FERROUS IRON TRANSPORT PROTEIN B"/>
    <property type="match status" value="1"/>
</dbReference>
<evidence type="ECO:0000313" key="19">
    <source>
        <dbReference type="EMBL" id="EGC82860.1"/>
    </source>
</evidence>
<dbReference type="PANTHER" id="PTHR43185:SF1">
    <property type="entry name" value="FE(2+) TRANSPORTER FEOB"/>
    <property type="match status" value="1"/>
</dbReference>
<dbReference type="NCBIfam" id="TIGR00437">
    <property type="entry name" value="feoB"/>
    <property type="match status" value="1"/>
</dbReference>
<keyword evidence="10 17" id="KW-0408">Iron</keyword>
<dbReference type="Pfam" id="PF17910">
    <property type="entry name" value="FeoB_Cyto"/>
    <property type="match status" value="1"/>
</dbReference>
<evidence type="ECO:0000256" key="8">
    <source>
        <dbReference type="ARBA" id="ARBA00022741"/>
    </source>
</evidence>
<accession>F0GTI9</accession>
<evidence type="ECO:0000256" key="6">
    <source>
        <dbReference type="ARBA" id="ARBA00022519"/>
    </source>
</evidence>
<feature type="transmembrane region" description="Helical" evidence="17">
    <location>
        <begin position="618"/>
        <end position="637"/>
    </location>
</feature>
<keyword evidence="11" id="KW-0406">Ion transport</keyword>
<dbReference type="InterPro" id="IPR003373">
    <property type="entry name" value="Fe2_transport_prot-B"/>
</dbReference>
<evidence type="ECO:0000256" key="1">
    <source>
        <dbReference type="ARBA" id="ARBA00003926"/>
    </source>
</evidence>
<feature type="binding site" evidence="15">
    <location>
        <begin position="9"/>
        <end position="16"/>
    </location>
    <ligand>
        <name>GTP</name>
        <dbReference type="ChEBI" id="CHEBI:37565"/>
        <label>1</label>
    </ligand>
</feature>
<feature type="transmembrane region" description="Helical" evidence="17">
    <location>
        <begin position="344"/>
        <end position="368"/>
    </location>
</feature>
<keyword evidence="6" id="KW-0997">Cell inner membrane</keyword>
<evidence type="ECO:0000256" key="2">
    <source>
        <dbReference type="ARBA" id="ARBA00004429"/>
    </source>
</evidence>
<keyword evidence="20" id="KW-1185">Reference proteome</keyword>
<gene>
    <name evidence="19" type="primary">feoB</name>
    <name evidence="19" type="ORF">HMPREF9290_0470</name>
</gene>
<comment type="function">
    <text evidence="1 17">Probable transporter of a GTP-driven Fe(2+) uptake system.</text>
</comment>
<keyword evidence="12 15" id="KW-0342">GTP-binding</keyword>
<dbReference type="InterPro" id="IPR050860">
    <property type="entry name" value="FeoB_GTPase"/>
</dbReference>
<comment type="similarity">
    <text evidence="17">Belongs to the TRAFAC class TrmE-Era-EngA-EngB-Septin-like GTPase superfamily. FeoB GTPase (TC 9.A.8) family.</text>
</comment>
<keyword evidence="16" id="KW-0460">Magnesium</keyword>
<feature type="binding site" evidence="15">
    <location>
        <begin position="34"/>
        <end position="38"/>
    </location>
    <ligand>
        <name>GTP</name>
        <dbReference type="ChEBI" id="CHEBI:37565"/>
        <label>1</label>
    </ligand>
</feature>
<dbReference type="AlphaFoldDB" id="F0GTI9"/>
<dbReference type="eggNOG" id="COG0370">
    <property type="taxonomic scope" value="Bacteria"/>
</dbReference>
<dbReference type="PRINTS" id="PR00326">
    <property type="entry name" value="GTP1OBG"/>
</dbReference>
<feature type="transmembrane region" description="Helical" evidence="17">
    <location>
        <begin position="513"/>
        <end position="531"/>
    </location>
</feature>
<feature type="binding site" evidence="16">
    <location>
        <position position="24"/>
    </location>
    <ligand>
        <name>Mg(2+)</name>
        <dbReference type="ChEBI" id="CHEBI:18420"/>
        <label>2</label>
    </ligand>
</feature>
<evidence type="ECO:0000256" key="10">
    <source>
        <dbReference type="ARBA" id="ARBA00023004"/>
    </source>
</evidence>
<dbReference type="Pfam" id="PF07670">
    <property type="entry name" value="Gate"/>
    <property type="match status" value="2"/>
</dbReference>
<feature type="binding site" evidence="15">
    <location>
        <begin position="54"/>
        <end position="57"/>
    </location>
    <ligand>
        <name>GTP</name>
        <dbReference type="ChEBI" id="CHEBI:37565"/>
        <label>1</label>
    </ligand>
</feature>
<dbReference type="Pfam" id="PF02421">
    <property type="entry name" value="FeoB_N"/>
    <property type="match status" value="1"/>
</dbReference>
<dbReference type="GO" id="GO:0015093">
    <property type="term" value="F:ferrous iron transmembrane transporter activity"/>
    <property type="evidence" value="ECO:0007669"/>
    <property type="project" value="UniProtKB-UniRule"/>
</dbReference>
<evidence type="ECO:0000256" key="16">
    <source>
        <dbReference type="PIRSR" id="PIRSR603373-2"/>
    </source>
</evidence>
<protein>
    <recommendedName>
        <fullName evidence="14 17">Ferrous iron transport protein B</fullName>
    </recommendedName>
</protein>
<evidence type="ECO:0000259" key="18">
    <source>
        <dbReference type="PROSITE" id="PS51711"/>
    </source>
</evidence>
<dbReference type="STRING" id="879305.HMPREF9290_0470"/>
<evidence type="ECO:0000256" key="4">
    <source>
        <dbReference type="ARBA" id="ARBA00022475"/>
    </source>
</evidence>
<dbReference type="InterPro" id="IPR041069">
    <property type="entry name" value="FeoB_Cyto"/>
</dbReference>
<dbReference type="InterPro" id="IPR027417">
    <property type="entry name" value="P-loop_NTPase"/>
</dbReference>
<keyword evidence="13 17" id="KW-0472">Membrane</keyword>
<keyword evidence="4" id="KW-1003">Cell membrane</keyword>
<feature type="binding site" evidence="16">
    <location>
        <position position="20"/>
    </location>
    <ligand>
        <name>Mg(2+)</name>
        <dbReference type="ChEBI" id="CHEBI:18420"/>
        <label>2</label>
    </ligand>
</feature>
<organism evidence="19 20">
    <name type="scientific">Anaerococcus prevotii ACS-065-V-Col13</name>
    <dbReference type="NCBI Taxonomy" id="879305"/>
    <lineage>
        <taxon>Bacteria</taxon>
        <taxon>Bacillati</taxon>
        <taxon>Bacillota</taxon>
        <taxon>Tissierellia</taxon>
        <taxon>Tissierellales</taxon>
        <taxon>Peptoniphilaceae</taxon>
        <taxon>Anaerococcus</taxon>
    </lineage>
</organism>